<evidence type="ECO:0000313" key="3">
    <source>
        <dbReference type="Proteomes" id="UP000828785"/>
    </source>
</evidence>
<keyword evidence="3" id="KW-1185">Reference proteome</keyword>
<protein>
    <submittedName>
        <fullName evidence="2">Uncharacterized protein</fullName>
    </submittedName>
</protein>
<reference evidence="2" key="1">
    <citation type="submission" date="2021-08" db="EMBL/GenBank/DDBJ databases">
        <authorList>
            <person name="Martino G."/>
            <person name="Holtappels D."/>
            <person name="Wagemans J."/>
            <person name="Lavigne R."/>
            <person name="Turina M."/>
            <person name="Ciuffo M."/>
        </authorList>
    </citation>
    <scope>NUCLEOTIDE SEQUENCE</scope>
</reference>
<sequence>MCDLARDMNRAMRVVENRFSRCPWRQGHPENRTEQVTWPDKTI</sequence>
<feature type="region of interest" description="Disordered" evidence="1">
    <location>
        <begin position="23"/>
        <end position="43"/>
    </location>
</feature>
<gene>
    <name evidence="2" type="ORF">psageK9_41c</name>
</gene>
<evidence type="ECO:0000313" key="2">
    <source>
        <dbReference type="EMBL" id="UAW53911.1"/>
    </source>
</evidence>
<proteinExistence type="predicted"/>
<evidence type="ECO:0000256" key="1">
    <source>
        <dbReference type="SAM" id="MobiDB-lite"/>
    </source>
</evidence>
<dbReference type="EMBL" id="MZ868718">
    <property type="protein sequence ID" value="UAW53911.1"/>
    <property type="molecule type" value="Genomic_DNA"/>
</dbReference>
<dbReference type="Proteomes" id="UP000828785">
    <property type="component" value="Segment"/>
</dbReference>
<accession>A0AAE9BT18</accession>
<organism evidence="2 3">
    <name type="scientific">Pseudomonas phage psageK9</name>
    <dbReference type="NCBI Taxonomy" id="2875722"/>
    <lineage>
        <taxon>Viruses</taxon>
        <taxon>Duplodnaviria</taxon>
        <taxon>Heunggongvirae</taxon>
        <taxon>Uroviricota</taxon>
        <taxon>Caudoviricetes</taxon>
        <taxon>Readingvirus</taxon>
        <taxon>Readingvirus psageK9</taxon>
    </lineage>
</organism>
<name>A0AAE9BT18_9CAUD</name>